<keyword evidence="3" id="KW-1185">Reference proteome</keyword>
<proteinExistence type="predicted"/>
<reference evidence="2" key="1">
    <citation type="submission" date="2023-03" db="EMBL/GenBank/DDBJ databases">
        <title>Massive genome expansion in bonnet fungi (Mycena s.s.) driven by repeated elements and novel gene families across ecological guilds.</title>
        <authorList>
            <consortium name="Lawrence Berkeley National Laboratory"/>
            <person name="Harder C.B."/>
            <person name="Miyauchi S."/>
            <person name="Viragh M."/>
            <person name="Kuo A."/>
            <person name="Thoen E."/>
            <person name="Andreopoulos B."/>
            <person name="Lu D."/>
            <person name="Skrede I."/>
            <person name="Drula E."/>
            <person name="Henrissat B."/>
            <person name="Morin E."/>
            <person name="Kohler A."/>
            <person name="Barry K."/>
            <person name="LaButti K."/>
            <person name="Morin E."/>
            <person name="Salamov A."/>
            <person name="Lipzen A."/>
            <person name="Mereny Z."/>
            <person name="Hegedus B."/>
            <person name="Baldrian P."/>
            <person name="Stursova M."/>
            <person name="Weitz H."/>
            <person name="Taylor A."/>
            <person name="Grigoriev I.V."/>
            <person name="Nagy L.G."/>
            <person name="Martin F."/>
            <person name="Kauserud H."/>
        </authorList>
    </citation>
    <scope>NUCLEOTIDE SEQUENCE</scope>
    <source>
        <strain evidence="2">CBHHK200</strain>
    </source>
</reference>
<evidence type="ECO:0000313" key="3">
    <source>
        <dbReference type="Proteomes" id="UP001218188"/>
    </source>
</evidence>
<comment type="caution">
    <text evidence="2">The sequence shown here is derived from an EMBL/GenBank/DDBJ whole genome shotgun (WGS) entry which is preliminary data.</text>
</comment>
<organism evidence="2 3">
    <name type="scientific">Mycena alexandri</name>
    <dbReference type="NCBI Taxonomy" id="1745969"/>
    <lineage>
        <taxon>Eukaryota</taxon>
        <taxon>Fungi</taxon>
        <taxon>Dikarya</taxon>
        <taxon>Basidiomycota</taxon>
        <taxon>Agaricomycotina</taxon>
        <taxon>Agaricomycetes</taxon>
        <taxon>Agaricomycetidae</taxon>
        <taxon>Agaricales</taxon>
        <taxon>Marasmiineae</taxon>
        <taxon>Mycenaceae</taxon>
        <taxon>Mycena</taxon>
    </lineage>
</organism>
<feature type="region of interest" description="Disordered" evidence="1">
    <location>
        <begin position="102"/>
        <end position="158"/>
    </location>
</feature>
<accession>A0AAD6SM07</accession>
<evidence type="ECO:0000313" key="2">
    <source>
        <dbReference type="EMBL" id="KAJ7029612.1"/>
    </source>
</evidence>
<dbReference type="AlphaFoldDB" id="A0AAD6SM07"/>
<evidence type="ECO:0000256" key="1">
    <source>
        <dbReference type="SAM" id="MobiDB-lite"/>
    </source>
</evidence>
<gene>
    <name evidence="2" type="ORF">C8F04DRAFT_1187631</name>
</gene>
<sequence length="297" mass="33347">MTHWATRGAVNHWCSAGGFNLNLIDPLSNYHGGKHTLRHRMSKGLFKVLNVWFLRVIQSERIDLWSACSPLTPDDTDKNESVFTPSPPAKLSLITRVRNIQIFAPSSPPPPPRRRRASRKFPNLPPPPEWDEVSLTFDSGSDDEQLSEESKVKDDQLSAPITRRVQFVVAAPSPPPPTPDLSSRCWDEEPTWSEYMKYLCNMGHPACEEYRSSSPENHPRRQCRLVKVKPTGQIALGSGWNPSGCSVGMSATKFGPSRRKIWSCADLRARKRLSSPLKSLRRDLHKAGSNETLTEGV</sequence>
<protein>
    <submittedName>
        <fullName evidence="2">Uncharacterized protein</fullName>
    </submittedName>
</protein>
<dbReference type="EMBL" id="JARJCM010000100">
    <property type="protein sequence ID" value="KAJ7029612.1"/>
    <property type="molecule type" value="Genomic_DNA"/>
</dbReference>
<dbReference type="Proteomes" id="UP001218188">
    <property type="component" value="Unassembled WGS sequence"/>
</dbReference>
<name>A0AAD6SM07_9AGAR</name>